<feature type="compositionally biased region" description="Basic and acidic residues" evidence="2">
    <location>
        <begin position="653"/>
        <end position="667"/>
    </location>
</feature>
<dbReference type="OrthoDB" id="192887at2759"/>
<dbReference type="AlphaFoldDB" id="A0A022W3L1"/>
<organism evidence="4">
    <name type="scientific">Trichophyton rubrum CBS 288.86</name>
    <dbReference type="NCBI Taxonomy" id="1215330"/>
    <lineage>
        <taxon>Eukaryota</taxon>
        <taxon>Fungi</taxon>
        <taxon>Dikarya</taxon>
        <taxon>Ascomycota</taxon>
        <taxon>Pezizomycotina</taxon>
        <taxon>Eurotiomycetes</taxon>
        <taxon>Eurotiomycetidae</taxon>
        <taxon>Onygenales</taxon>
        <taxon>Arthrodermataceae</taxon>
        <taxon>Trichophyton</taxon>
    </lineage>
</organism>
<proteinExistence type="inferred from homology"/>
<feature type="compositionally biased region" description="Polar residues" evidence="2">
    <location>
        <begin position="691"/>
        <end position="709"/>
    </location>
</feature>
<feature type="domain" description="UDENN" evidence="3">
    <location>
        <begin position="10"/>
        <end position="440"/>
    </location>
</feature>
<feature type="compositionally biased region" description="Polar residues" evidence="2">
    <location>
        <begin position="529"/>
        <end position="544"/>
    </location>
</feature>
<dbReference type="InterPro" id="IPR018307">
    <property type="entry name" value="ABL9/DENND6_dom"/>
</dbReference>
<reference evidence="4" key="1">
    <citation type="submission" date="2014-02" db="EMBL/GenBank/DDBJ databases">
        <title>The Genome Sequence of Trichophyton rubrum (morphotype fischeri) CBS 288.86.</title>
        <authorList>
            <consortium name="The Broad Institute Genomics Platform"/>
            <person name="Cuomo C.A."/>
            <person name="White T.C."/>
            <person name="Graser Y."/>
            <person name="Martinez-Rossi N."/>
            <person name="Heitman J."/>
            <person name="Young S.K."/>
            <person name="Zeng Q."/>
            <person name="Gargeya S."/>
            <person name="Abouelleil A."/>
            <person name="Alvarado L."/>
            <person name="Chapman S.B."/>
            <person name="Gainer-Dewar J."/>
            <person name="Goldberg J."/>
            <person name="Griggs A."/>
            <person name="Gujja S."/>
            <person name="Hansen M."/>
            <person name="Howarth C."/>
            <person name="Imamovic A."/>
            <person name="Larimer J."/>
            <person name="Martinez D."/>
            <person name="Murphy C."/>
            <person name="Pearson M.D."/>
            <person name="Persinoti G."/>
            <person name="Poon T."/>
            <person name="Priest M."/>
            <person name="Roberts A.D."/>
            <person name="Saif S."/>
            <person name="Shea T.D."/>
            <person name="Sykes S.N."/>
            <person name="Wortman J."/>
            <person name="Nusbaum C."/>
            <person name="Birren B."/>
        </authorList>
    </citation>
    <scope>NUCLEOTIDE SEQUENCE [LARGE SCALE GENOMIC DNA]</scope>
    <source>
        <strain evidence="4">CBS 288.86</strain>
    </source>
</reference>
<feature type="region of interest" description="Disordered" evidence="2">
    <location>
        <begin position="604"/>
        <end position="709"/>
    </location>
</feature>
<dbReference type="EMBL" id="KK207839">
    <property type="protein sequence ID" value="EZF52884.1"/>
    <property type="molecule type" value="Genomic_DNA"/>
</dbReference>
<dbReference type="InterPro" id="IPR043153">
    <property type="entry name" value="DENN_C"/>
</dbReference>
<protein>
    <recommendedName>
        <fullName evidence="3">UDENN domain-containing protein</fullName>
    </recommendedName>
</protein>
<dbReference type="Proteomes" id="UP000023758">
    <property type="component" value="Unassembled WGS sequence"/>
</dbReference>
<evidence type="ECO:0000259" key="3">
    <source>
        <dbReference type="PROSITE" id="PS50211"/>
    </source>
</evidence>
<feature type="compositionally biased region" description="Low complexity" evidence="2">
    <location>
        <begin position="519"/>
        <end position="528"/>
    </location>
</feature>
<dbReference type="PANTHER" id="PTHR31017:SF1">
    <property type="entry name" value="LATE SECRETORY PATHWAY PROTEIN AVL9 HOMOLOG"/>
    <property type="match status" value="1"/>
</dbReference>
<feature type="compositionally biased region" description="Basic and acidic residues" evidence="2">
    <location>
        <begin position="506"/>
        <end position="518"/>
    </location>
</feature>
<accession>A0A022W3L1</accession>
<gene>
    <name evidence="4" type="ORF">H103_04092</name>
</gene>
<dbReference type="PROSITE" id="PS50211">
    <property type="entry name" value="DENN"/>
    <property type="match status" value="1"/>
</dbReference>
<dbReference type="InterPro" id="IPR051731">
    <property type="entry name" value="DENND11/AVL9_GEFs"/>
</dbReference>
<dbReference type="InterPro" id="IPR037516">
    <property type="entry name" value="Tripartite_DENN"/>
</dbReference>
<name>A0A022W3L1_TRIRU</name>
<dbReference type="Pfam" id="PF09794">
    <property type="entry name" value="Avl9"/>
    <property type="match status" value="1"/>
</dbReference>
<dbReference type="PANTHER" id="PTHR31017">
    <property type="entry name" value="LATE SECRETORY PATHWAY PROTEIN AVL9-RELATED"/>
    <property type="match status" value="1"/>
</dbReference>
<dbReference type="Gene3D" id="3.40.50.11500">
    <property type="match status" value="1"/>
</dbReference>
<sequence>MGSGKVHQEPIVLVVDFHHARGPEVEFWFCDDGVDPVKENDWALLPFMALSDGAHASTEDFSYFTLQCKETESSPATSLFGISCTTQLDSDKLINRPAEVTRSTVQKAVVAIINEPRHLGQLREKLSIVTSAWFAQRDFTDTDILQKFWEGLKISLKNEDLHKDEHFGLSLREMIHEFKHQTLVLFKCLLLQPKMLFFGSRCERLCMIQFSLISLIPGLIHNLQDCADPAYDSYAQTVEKPSSLKTSERSSLLAYMGLPLQIFGKGSMFGPYTPLQQLDLLADYGTKSYLVGSTNSLLLQQKDRYSDILINLDEDTVNISSPSLRAALALSAADRRWIDFLTQTINDTWDEAHPAQPKTHGYMGSEEFIRLQFEEYLLALISCVKYHDEIKSGGAIKQPANDIEGDPALDFNLDFIEHWRHTPNFALFDKLTSDALLFSVVELRHPCAGGLGIEDIQRRLAQQVADLHLDERVREGRETLNKHLATGHQKVTTAFNTLWAELEARREAQRKRNEERAKQAAAASITAALDTSQANNNNDSSKQESGGPGSPTPASPTPSTSGWSFAARKAPAVDLTQAQATVSAAGQRASAYFSSWGSWANERRKEWQTKNTSTGASPVSSPTATGTPRASMTSTFHERRSMESSTKGPVMTEMKEMQAKEDVDRPGSSRPHSSDQSTEKDHIDAVLESDPLSSTSREASKTPATSSSG</sequence>
<evidence type="ECO:0000313" key="4">
    <source>
        <dbReference type="EMBL" id="EZF52884.1"/>
    </source>
</evidence>
<dbReference type="HOGENOM" id="CLU_009066_0_1_1"/>
<feature type="compositionally biased region" description="Polar residues" evidence="2">
    <location>
        <begin position="609"/>
        <end position="635"/>
    </location>
</feature>
<evidence type="ECO:0000256" key="1">
    <source>
        <dbReference type="ARBA" id="ARBA00038178"/>
    </source>
</evidence>
<feature type="region of interest" description="Disordered" evidence="2">
    <location>
        <begin position="506"/>
        <end position="564"/>
    </location>
</feature>
<comment type="similarity">
    <text evidence="1">Belongs to the AVL9 family.</text>
</comment>
<evidence type="ECO:0000256" key="2">
    <source>
        <dbReference type="SAM" id="MobiDB-lite"/>
    </source>
</evidence>
<dbReference type="GO" id="GO:0005737">
    <property type="term" value="C:cytoplasm"/>
    <property type="evidence" value="ECO:0007669"/>
    <property type="project" value="TreeGrafter"/>
</dbReference>